<dbReference type="RefSeq" id="WP_369314660.1">
    <property type="nucleotide sequence ID" value="NZ_JBEHZE010000002.1"/>
</dbReference>
<dbReference type="InterPro" id="IPR047197">
    <property type="entry name" value="THYN1-like_EVE"/>
</dbReference>
<organism evidence="2 3">
    <name type="scientific">Hyphococcus lacteus</name>
    <dbReference type="NCBI Taxonomy" id="3143536"/>
    <lineage>
        <taxon>Bacteria</taxon>
        <taxon>Pseudomonadati</taxon>
        <taxon>Pseudomonadota</taxon>
        <taxon>Alphaproteobacteria</taxon>
        <taxon>Parvularculales</taxon>
        <taxon>Parvularculaceae</taxon>
        <taxon>Hyphococcus</taxon>
    </lineage>
</organism>
<feature type="domain" description="EVE" evidence="1">
    <location>
        <begin position="2"/>
        <end position="134"/>
    </location>
</feature>
<keyword evidence="3" id="KW-1185">Reference proteome</keyword>
<gene>
    <name evidence="2" type="ORF">ABFZ84_13765</name>
</gene>
<comment type="caution">
    <text evidence="2">The sequence shown here is derived from an EMBL/GenBank/DDBJ whole genome shotgun (WGS) entry which is preliminary data.</text>
</comment>
<reference evidence="2 3" key="1">
    <citation type="submission" date="2024-05" db="EMBL/GenBank/DDBJ databases">
        <title>Three bacterial strains, DH-69, EH-24, and ECK-19 isolated from coastal sediments.</title>
        <authorList>
            <person name="Ye Y.-Q."/>
            <person name="Du Z.-J."/>
        </authorList>
    </citation>
    <scope>NUCLEOTIDE SEQUENCE [LARGE SCALE GENOMIC DNA]</scope>
    <source>
        <strain evidence="2 3">ECK-19</strain>
    </source>
</reference>
<evidence type="ECO:0000313" key="3">
    <source>
        <dbReference type="Proteomes" id="UP001560685"/>
    </source>
</evidence>
<accession>A0ABV3Z731</accession>
<evidence type="ECO:0000259" key="1">
    <source>
        <dbReference type="Pfam" id="PF01878"/>
    </source>
</evidence>
<dbReference type="InterPro" id="IPR052181">
    <property type="entry name" value="5hmC_binding"/>
</dbReference>
<dbReference type="Gene3D" id="3.10.590.10">
    <property type="entry name" value="ph1033 like domains"/>
    <property type="match status" value="1"/>
</dbReference>
<sequence length="138" mass="15813">MAYWLIKTEPDDWSWDEQIAKGKKGEPWTGVRNAQARNFIREMKKGDFAFFYHTGGEKRVVGVVKITKEAYQDPTTDDERWLVVDVVAVEDVPNPVKLADIKAEEKLSGMVLVRNSRLSVQPVTDAEWKFVRKMGGLK</sequence>
<protein>
    <submittedName>
        <fullName evidence="2">EVE domain-containing protein</fullName>
    </submittedName>
</protein>
<dbReference type="SUPFAM" id="SSF88697">
    <property type="entry name" value="PUA domain-like"/>
    <property type="match status" value="1"/>
</dbReference>
<dbReference type="Pfam" id="PF01878">
    <property type="entry name" value="EVE"/>
    <property type="match status" value="1"/>
</dbReference>
<dbReference type="EMBL" id="JBEHZE010000002">
    <property type="protein sequence ID" value="MEX6634615.1"/>
    <property type="molecule type" value="Genomic_DNA"/>
</dbReference>
<dbReference type="PANTHER" id="PTHR14087">
    <property type="entry name" value="THYMOCYTE NUCLEAR PROTEIN 1"/>
    <property type="match status" value="1"/>
</dbReference>
<evidence type="ECO:0000313" key="2">
    <source>
        <dbReference type="EMBL" id="MEX6634615.1"/>
    </source>
</evidence>
<dbReference type="PANTHER" id="PTHR14087:SF7">
    <property type="entry name" value="THYMOCYTE NUCLEAR PROTEIN 1"/>
    <property type="match status" value="1"/>
</dbReference>
<dbReference type="InterPro" id="IPR015947">
    <property type="entry name" value="PUA-like_sf"/>
</dbReference>
<dbReference type="Proteomes" id="UP001560685">
    <property type="component" value="Unassembled WGS sequence"/>
</dbReference>
<dbReference type="InterPro" id="IPR002740">
    <property type="entry name" value="EVE_domain"/>
</dbReference>
<dbReference type="CDD" id="cd21133">
    <property type="entry name" value="EVE"/>
    <property type="match status" value="1"/>
</dbReference>
<proteinExistence type="predicted"/>
<name>A0ABV3Z731_9PROT</name>